<dbReference type="InterPro" id="IPR009081">
    <property type="entry name" value="PP-bd_ACP"/>
</dbReference>
<keyword evidence="6" id="KW-1185">Reference proteome</keyword>
<dbReference type="SUPFAM" id="SSF56801">
    <property type="entry name" value="Acetyl-CoA synthetase-like"/>
    <property type="match status" value="1"/>
</dbReference>
<dbReference type="OrthoDB" id="10253869at2759"/>
<dbReference type="Pfam" id="PF00550">
    <property type="entry name" value="PP-binding"/>
    <property type="match status" value="1"/>
</dbReference>
<dbReference type="PROSITE" id="PS00455">
    <property type="entry name" value="AMP_BINDING"/>
    <property type="match status" value="1"/>
</dbReference>
<dbReference type="InterPro" id="IPR020806">
    <property type="entry name" value="PKS_PP-bd"/>
</dbReference>
<dbReference type="Proteomes" id="UP000799444">
    <property type="component" value="Unassembled WGS sequence"/>
</dbReference>
<evidence type="ECO:0000256" key="1">
    <source>
        <dbReference type="ARBA" id="ARBA00022450"/>
    </source>
</evidence>
<dbReference type="InterPro" id="IPR045851">
    <property type="entry name" value="AMP-bd_C_sf"/>
</dbReference>
<dbReference type="GO" id="GO:0031177">
    <property type="term" value="F:phosphopantetheine binding"/>
    <property type="evidence" value="ECO:0007669"/>
    <property type="project" value="InterPro"/>
</dbReference>
<keyword evidence="2" id="KW-0597">Phosphoprotein</keyword>
<dbReference type="InterPro" id="IPR001031">
    <property type="entry name" value="Thioesterase"/>
</dbReference>
<dbReference type="Gene3D" id="3.30.300.30">
    <property type="match status" value="1"/>
</dbReference>
<comment type="similarity">
    <text evidence="3">Belongs to the NRP synthetase family.</text>
</comment>
<dbReference type="AlphaFoldDB" id="A0A9P4QLJ1"/>
<dbReference type="PANTHER" id="PTHR24096:SF267">
    <property type="entry name" value="MALONATE--COA LIGASE ACSF3, MITOCHONDRIAL"/>
    <property type="match status" value="1"/>
</dbReference>
<dbReference type="InterPro" id="IPR042099">
    <property type="entry name" value="ANL_N_sf"/>
</dbReference>
<dbReference type="SMART" id="SM00823">
    <property type="entry name" value="PKS_PP"/>
    <property type="match status" value="1"/>
</dbReference>
<dbReference type="Gene3D" id="3.40.50.1820">
    <property type="entry name" value="alpha/beta hydrolase"/>
    <property type="match status" value="1"/>
</dbReference>
<evidence type="ECO:0000313" key="6">
    <source>
        <dbReference type="Proteomes" id="UP000799444"/>
    </source>
</evidence>
<dbReference type="SUPFAM" id="SSF47336">
    <property type="entry name" value="ACP-like"/>
    <property type="match status" value="1"/>
</dbReference>
<organism evidence="5 6">
    <name type="scientific">Polyplosphaeria fusca</name>
    <dbReference type="NCBI Taxonomy" id="682080"/>
    <lineage>
        <taxon>Eukaryota</taxon>
        <taxon>Fungi</taxon>
        <taxon>Dikarya</taxon>
        <taxon>Ascomycota</taxon>
        <taxon>Pezizomycotina</taxon>
        <taxon>Dothideomycetes</taxon>
        <taxon>Pleosporomycetidae</taxon>
        <taxon>Pleosporales</taxon>
        <taxon>Tetraplosphaeriaceae</taxon>
        <taxon>Polyplosphaeria</taxon>
    </lineage>
</organism>
<evidence type="ECO:0000259" key="4">
    <source>
        <dbReference type="PROSITE" id="PS50075"/>
    </source>
</evidence>
<name>A0A9P4QLJ1_9PLEO</name>
<protein>
    <submittedName>
        <fullName evidence="5">Non-ribosomal peptide synthase-like protein</fullName>
    </submittedName>
</protein>
<dbReference type="Pfam" id="PF00501">
    <property type="entry name" value="AMP-binding"/>
    <property type="match status" value="1"/>
</dbReference>
<dbReference type="InterPro" id="IPR000873">
    <property type="entry name" value="AMP-dep_synth/lig_dom"/>
</dbReference>
<dbReference type="PANTHER" id="PTHR24096">
    <property type="entry name" value="LONG-CHAIN-FATTY-ACID--COA LIGASE"/>
    <property type="match status" value="1"/>
</dbReference>
<evidence type="ECO:0000256" key="3">
    <source>
        <dbReference type="ARBA" id="ARBA00029454"/>
    </source>
</evidence>
<sequence length="939" mass="103990">MHDSTAMSKKGLRYLLEDCVADSNAALKGLTIYPRGNTEIFENLKYSALRDLSMKNCSYIKSLPGFGTGKIVVLYFNNHYDHIIWFWSVVYAGGVPAPCPPFSRNTGQRKKQVEHLHLQLKAPIFLTRDALREDLSANIDLRLHAIDQLHVRSPNHLRVQICDNESNDVAVLMLTSGSTGKSKAVCLTNQQILAAVAGKASVRPMSYDPTFLNWVGLDHVASLVEIHLQAIYLRTEQIHVDAADIVSRPERFLRLLSRHRVARSFAPNFLLVKLAQMFEDPNTPITDLDLGSLKYISTGGEVNTVKDCAKLAKFLTQYGAPVNVIVPGFGMTETCAGAIYNVAFPQYDLDNGNEFASLGICMPGIRMRIAAAVNQEDLPLTGAHRVGELEVSGNVVFKEYFNNPSDTSAAFTTDGWFKTGDQAFLDSRGNLHMIGRSKETINVNGVKYSPHEIETAIHDAKIEGIVQTYLACFSYRSDSAPTENICVVYVPSYAPEDLQSRYSVNKSISTLVLLETGASPYVLPLSSAAMPKSTLGKLSRSNIKINFMSGDYQDFVNMNDVAVELHKKNTLVAASTPTEYQLAKEVAAVLNLDPADLGMETSIFDLGVTSITLIRLKQQIEATLGIADIPIMILMANTTVRSLAIALSELALSHDPDDSVTPYNPVVVLQHRGSKTPLWVFHPGVGEVLVFLNLAAYIMDRPVYALRARGFERGQSSFKNISETVDVYLAAIREKQPNGPYALAGYSYGAMLAFETAKRLNALDQTVNFLGSFNLPPHIKMRMRKLVWTECLLHLAYFLGLISEDYSRSLSDEISHLPHAAALDFVLNAADKDRLAELSLTQEGFENWVNVAFGLQSMAREYEPTGSVSSIDIFCAEPLAVVAASKDEWKSQQLSRWSEFCETEPRIHDVDGSHYTMINEQHVFTFQKVLRKAMEARGV</sequence>
<dbReference type="PROSITE" id="PS50075">
    <property type="entry name" value="CARRIER"/>
    <property type="match status" value="1"/>
</dbReference>
<dbReference type="GO" id="GO:0031957">
    <property type="term" value="F:very long-chain fatty acid-CoA ligase activity"/>
    <property type="evidence" value="ECO:0007669"/>
    <property type="project" value="TreeGrafter"/>
</dbReference>
<feature type="domain" description="Carrier" evidence="4">
    <location>
        <begin position="573"/>
        <end position="651"/>
    </location>
</feature>
<reference evidence="5" key="1">
    <citation type="journal article" date="2020" name="Stud. Mycol.">
        <title>101 Dothideomycetes genomes: a test case for predicting lifestyles and emergence of pathogens.</title>
        <authorList>
            <person name="Haridas S."/>
            <person name="Albert R."/>
            <person name="Binder M."/>
            <person name="Bloem J."/>
            <person name="Labutti K."/>
            <person name="Salamov A."/>
            <person name="Andreopoulos B."/>
            <person name="Baker S."/>
            <person name="Barry K."/>
            <person name="Bills G."/>
            <person name="Bluhm B."/>
            <person name="Cannon C."/>
            <person name="Castanera R."/>
            <person name="Culley D."/>
            <person name="Daum C."/>
            <person name="Ezra D."/>
            <person name="Gonzalez J."/>
            <person name="Henrissat B."/>
            <person name="Kuo A."/>
            <person name="Liang C."/>
            <person name="Lipzen A."/>
            <person name="Lutzoni F."/>
            <person name="Magnuson J."/>
            <person name="Mondo S."/>
            <person name="Nolan M."/>
            <person name="Ohm R."/>
            <person name="Pangilinan J."/>
            <person name="Park H.-J."/>
            <person name="Ramirez L."/>
            <person name="Alfaro M."/>
            <person name="Sun H."/>
            <person name="Tritt A."/>
            <person name="Yoshinaga Y."/>
            <person name="Zwiers L.-H."/>
            <person name="Turgeon B."/>
            <person name="Goodwin S."/>
            <person name="Spatafora J."/>
            <person name="Crous P."/>
            <person name="Grigoriev I."/>
        </authorList>
    </citation>
    <scope>NUCLEOTIDE SEQUENCE</scope>
    <source>
        <strain evidence="5">CBS 125425</strain>
    </source>
</reference>
<proteinExistence type="inferred from homology"/>
<dbReference type="InterPro" id="IPR020845">
    <property type="entry name" value="AMP-binding_CS"/>
</dbReference>
<gene>
    <name evidence="5" type="ORF">EJ04DRAFT_155808</name>
</gene>
<dbReference type="InterPro" id="IPR029058">
    <property type="entry name" value="AB_hydrolase_fold"/>
</dbReference>
<evidence type="ECO:0000256" key="2">
    <source>
        <dbReference type="ARBA" id="ARBA00022553"/>
    </source>
</evidence>
<evidence type="ECO:0000313" key="5">
    <source>
        <dbReference type="EMBL" id="KAF2726952.1"/>
    </source>
</evidence>
<dbReference type="Gene3D" id="1.10.1200.10">
    <property type="entry name" value="ACP-like"/>
    <property type="match status" value="1"/>
</dbReference>
<dbReference type="SUPFAM" id="SSF53474">
    <property type="entry name" value="alpha/beta-Hydrolases"/>
    <property type="match status" value="1"/>
</dbReference>
<dbReference type="InterPro" id="IPR036736">
    <property type="entry name" value="ACP-like_sf"/>
</dbReference>
<accession>A0A9P4QLJ1</accession>
<dbReference type="Gene3D" id="3.40.50.12780">
    <property type="entry name" value="N-terminal domain of ligase-like"/>
    <property type="match status" value="1"/>
</dbReference>
<keyword evidence="1" id="KW-0596">Phosphopantetheine</keyword>
<dbReference type="EMBL" id="ML996369">
    <property type="protein sequence ID" value="KAF2726952.1"/>
    <property type="molecule type" value="Genomic_DNA"/>
</dbReference>
<dbReference type="GO" id="GO:0006633">
    <property type="term" value="P:fatty acid biosynthetic process"/>
    <property type="evidence" value="ECO:0007669"/>
    <property type="project" value="TreeGrafter"/>
</dbReference>
<comment type="caution">
    <text evidence="5">The sequence shown here is derived from an EMBL/GenBank/DDBJ whole genome shotgun (WGS) entry which is preliminary data.</text>
</comment>
<dbReference type="Pfam" id="PF00975">
    <property type="entry name" value="Thioesterase"/>
    <property type="match status" value="1"/>
</dbReference>